<dbReference type="SUPFAM" id="SSF57424">
    <property type="entry name" value="LDL receptor-like module"/>
    <property type="match status" value="1"/>
</dbReference>
<evidence type="ECO:0000256" key="2">
    <source>
        <dbReference type="SAM" id="MobiDB-lite"/>
    </source>
</evidence>
<dbReference type="InterPro" id="IPR036055">
    <property type="entry name" value="LDL_receptor-like_sf"/>
</dbReference>
<keyword evidence="3" id="KW-1133">Transmembrane helix</keyword>
<keyword evidence="3" id="KW-0812">Transmembrane</keyword>
<proteinExistence type="predicted"/>
<dbReference type="Proteomes" id="UP001164746">
    <property type="component" value="Chromosome 8"/>
</dbReference>
<feature type="compositionally biased region" description="Polar residues" evidence="2">
    <location>
        <begin position="165"/>
        <end position="175"/>
    </location>
</feature>
<reference evidence="4" key="1">
    <citation type="submission" date="2022-11" db="EMBL/GenBank/DDBJ databases">
        <title>Centuries of genome instability and evolution in soft-shell clam transmissible cancer (bioRxiv).</title>
        <authorList>
            <person name="Hart S.F.M."/>
            <person name="Yonemitsu M.A."/>
            <person name="Giersch R.M."/>
            <person name="Beal B.F."/>
            <person name="Arriagada G."/>
            <person name="Davis B.W."/>
            <person name="Ostrander E.A."/>
            <person name="Goff S.P."/>
            <person name="Metzger M.J."/>
        </authorList>
    </citation>
    <scope>NUCLEOTIDE SEQUENCE</scope>
    <source>
        <strain evidence="4">MELC-2E11</strain>
        <tissue evidence="4">Siphon/mantle</tissue>
    </source>
</reference>
<keyword evidence="3" id="KW-0472">Membrane</keyword>
<accession>A0ABY7ERB1</accession>
<dbReference type="EMBL" id="CP111019">
    <property type="protein sequence ID" value="WAR12532.1"/>
    <property type="molecule type" value="Genomic_DNA"/>
</dbReference>
<keyword evidence="1" id="KW-1015">Disulfide bond</keyword>
<evidence type="ECO:0000313" key="5">
    <source>
        <dbReference type="Proteomes" id="UP001164746"/>
    </source>
</evidence>
<dbReference type="Pfam" id="PF00057">
    <property type="entry name" value="Ldl_recept_a"/>
    <property type="match status" value="1"/>
</dbReference>
<evidence type="ECO:0000313" key="4">
    <source>
        <dbReference type="EMBL" id="WAR12532.1"/>
    </source>
</evidence>
<dbReference type="SMART" id="SM00192">
    <property type="entry name" value="LDLa"/>
    <property type="match status" value="1"/>
</dbReference>
<dbReference type="InterPro" id="IPR002172">
    <property type="entry name" value="LDrepeatLR_classA_rpt"/>
</dbReference>
<dbReference type="Gene3D" id="4.10.400.10">
    <property type="entry name" value="Low-density Lipoprotein Receptor"/>
    <property type="match status" value="1"/>
</dbReference>
<keyword evidence="5" id="KW-1185">Reference proteome</keyword>
<evidence type="ECO:0000256" key="1">
    <source>
        <dbReference type="ARBA" id="ARBA00023157"/>
    </source>
</evidence>
<feature type="transmembrane region" description="Helical" evidence="3">
    <location>
        <begin position="95"/>
        <end position="119"/>
    </location>
</feature>
<feature type="region of interest" description="Disordered" evidence="2">
    <location>
        <begin position="149"/>
        <end position="175"/>
    </location>
</feature>
<gene>
    <name evidence="4" type="ORF">MAR_026712</name>
</gene>
<name>A0ABY7ERB1_MYAAR</name>
<evidence type="ECO:0000256" key="3">
    <source>
        <dbReference type="SAM" id="Phobius"/>
    </source>
</evidence>
<organism evidence="4 5">
    <name type="scientific">Mya arenaria</name>
    <name type="common">Soft-shell clam</name>
    <dbReference type="NCBI Taxonomy" id="6604"/>
    <lineage>
        <taxon>Eukaryota</taxon>
        <taxon>Metazoa</taxon>
        <taxon>Spiralia</taxon>
        <taxon>Lophotrochozoa</taxon>
        <taxon>Mollusca</taxon>
        <taxon>Bivalvia</taxon>
        <taxon>Autobranchia</taxon>
        <taxon>Heteroconchia</taxon>
        <taxon>Euheterodonta</taxon>
        <taxon>Imparidentia</taxon>
        <taxon>Neoheterodontei</taxon>
        <taxon>Myida</taxon>
        <taxon>Myoidea</taxon>
        <taxon>Myidae</taxon>
        <taxon>Mya</taxon>
    </lineage>
</organism>
<sequence>MIFLNFQNCPSGFFTCQSGRITCIVEGFVCDCTPDCDDGSDESSSWGQCSTICRNDASGAVVESKGGRDRGRSTVRRISGRNYSIDGGNENAGKLVGIIGGAIGATLIVLLLICCCYFWDNSGTGNRINQSAALQSVRTEPVNVQPPPYASLDNKDTMPNAKQPVFTTAVNDETG</sequence>
<protein>
    <submittedName>
        <fullName evidence="4">Uncharacterized protein</fullName>
    </submittedName>
</protein>
<dbReference type="CDD" id="cd00112">
    <property type="entry name" value="LDLa"/>
    <property type="match status" value="1"/>
</dbReference>